<reference evidence="2 3" key="1">
    <citation type="submission" date="2016-04" db="EMBL/GenBank/DDBJ databases">
        <title>A degradative enzymes factory behind the ericoid mycorrhizal symbiosis.</title>
        <authorList>
            <consortium name="DOE Joint Genome Institute"/>
            <person name="Martino E."/>
            <person name="Morin E."/>
            <person name="Grelet G."/>
            <person name="Kuo A."/>
            <person name="Kohler A."/>
            <person name="Daghino S."/>
            <person name="Barry K."/>
            <person name="Choi C."/>
            <person name="Cichocki N."/>
            <person name="Clum A."/>
            <person name="Copeland A."/>
            <person name="Hainaut M."/>
            <person name="Haridas S."/>
            <person name="Labutti K."/>
            <person name="Lindquist E."/>
            <person name="Lipzen A."/>
            <person name="Khouja H.-R."/>
            <person name="Murat C."/>
            <person name="Ohm R."/>
            <person name="Olson A."/>
            <person name="Spatafora J."/>
            <person name="Veneault-Fourrey C."/>
            <person name="Henrissat B."/>
            <person name="Grigoriev I."/>
            <person name="Martin F."/>
            <person name="Perotto S."/>
        </authorList>
    </citation>
    <scope>NUCLEOTIDE SEQUENCE [LARGE SCALE GENOMIC DNA]</scope>
    <source>
        <strain evidence="2 3">E</strain>
    </source>
</reference>
<dbReference type="RefSeq" id="XP_024732347.1">
    <property type="nucleotide sequence ID" value="XM_024885108.1"/>
</dbReference>
<protein>
    <recommendedName>
        <fullName evidence="4">UBZ4-type domain-containing protein</fullName>
    </recommendedName>
</protein>
<dbReference type="Pfam" id="PF09962">
    <property type="entry name" value="DUF2196"/>
    <property type="match status" value="1"/>
</dbReference>
<dbReference type="Proteomes" id="UP000235371">
    <property type="component" value="Unassembled WGS sequence"/>
</dbReference>
<gene>
    <name evidence="2" type="ORF">K444DRAFT_645671</name>
</gene>
<name>A0A2J6SXP0_9HELO</name>
<dbReference type="OrthoDB" id="20105at2759"/>
<proteinExistence type="predicted"/>
<dbReference type="NCBIfam" id="TIGR03833">
    <property type="entry name" value="YwbE family protein"/>
    <property type="match status" value="1"/>
</dbReference>
<sequence>MTITSTSPEHPNHPLCYRGQSKGGRGRGGRPQGGFNDRDNTGPGMHPLPNISQVIPGAPVSIVLKVDQPTGNEVQGIVAELLTRGDHPRGIKVRLQDGRVGRVQRIVSEEAAKAGSEGLSGLGRNGDVRMGMEINASLQTTSAPVVTRVGGFTGRRYGDFRLEEPDEPLSTGLSLSDYVVTTSKRRGRQKKQNDMGPDAAEQEVNEDGNSMAASDSTTIVAKCPVCGEFEGDEVAVAHHVNTHFD</sequence>
<dbReference type="EMBL" id="KZ613855">
    <property type="protein sequence ID" value="PMD55443.1"/>
    <property type="molecule type" value="Genomic_DNA"/>
</dbReference>
<evidence type="ECO:0000313" key="3">
    <source>
        <dbReference type="Proteomes" id="UP000235371"/>
    </source>
</evidence>
<organism evidence="2 3">
    <name type="scientific">Hyaloscypha bicolor E</name>
    <dbReference type="NCBI Taxonomy" id="1095630"/>
    <lineage>
        <taxon>Eukaryota</taxon>
        <taxon>Fungi</taxon>
        <taxon>Dikarya</taxon>
        <taxon>Ascomycota</taxon>
        <taxon>Pezizomycotina</taxon>
        <taxon>Leotiomycetes</taxon>
        <taxon>Helotiales</taxon>
        <taxon>Hyaloscyphaceae</taxon>
        <taxon>Hyaloscypha</taxon>
        <taxon>Hyaloscypha bicolor</taxon>
    </lineage>
</organism>
<evidence type="ECO:0000313" key="2">
    <source>
        <dbReference type="EMBL" id="PMD55443.1"/>
    </source>
</evidence>
<evidence type="ECO:0008006" key="4">
    <source>
        <dbReference type="Google" id="ProtNLM"/>
    </source>
</evidence>
<keyword evidence="3" id="KW-1185">Reference proteome</keyword>
<dbReference type="PANTHER" id="PTHR40069:SF1">
    <property type="entry name" value="YWBE PROTEIN"/>
    <property type="match status" value="1"/>
</dbReference>
<accession>A0A2J6SXP0</accession>
<dbReference type="InterPro" id="IPR019240">
    <property type="entry name" value="DUF2196"/>
</dbReference>
<dbReference type="AlphaFoldDB" id="A0A2J6SXP0"/>
<feature type="region of interest" description="Disordered" evidence="1">
    <location>
        <begin position="1"/>
        <end position="53"/>
    </location>
</feature>
<evidence type="ECO:0000256" key="1">
    <source>
        <dbReference type="SAM" id="MobiDB-lite"/>
    </source>
</evidence>
<dbReference type="InParanoid" id="A0A2J6SXP0"/>
<dbReference type="GeneID" id="36593185"/>
<feature type="region of interest" description="Disordered" evidence="1">
    <location>
        <begin position="180"/>
        <end position="213"/>
    </location>
</feature>
<dbReference type="PANTHER" id="PTHR40069">
    <property type="entry name" value="YWBE PROTEIN"/>
    <property type="match status" value="1"/>
</dbReference>